<evidence type="ECO:0000256" key="3">
    <source>
        <dbReference type="ARBA" id="ARBA00023125"/>
    </source>
</evidence>
<dbReference type="Gene3D" id="1.10.10.10">
    <property type="entry name" value="Winged helix-like DNA-binding domain superfamily/Winged helix DNA-binding domain"/>
    <property type="match status" value="1"/>
</dbReference>
<dbReference type="EMBL" id="VXRY01000526">
    <property type="protein sequence ID" value="MXY34936.1"/>
    <property type="molecule type" value="Genomic_DNA"/>
</dbReference>
<comment type="caution">
    <text evidence="6">The sequence shown here is derived from an EMBL/GenBank/DDBJ whole genome shotgun (WGS) entry which is preliminary data.</text>
</comment>
<dbReference type="GO" id="GO:0032993">
    <property type="term" value="C:protein-DNA complex"/>
    <property type="evidence" value="ECO:0007669"/>
    <property type="project" value="TreeGrafter"/>
</dbReference>
<dbReference type="InterPro" id="IPR036390">
    <property type="entry name" value="WH_DNA-bd_sf"/>
</dbReference>
<dbReference type="InterPro" id="IPR000847">
    <property type="entry name" value="LysR_HTH_N"/>
</dbReference>
<name>A0A6B0Y729_9RHOB</name>
<evidence type="ECO:0000256" key="2">
    <source>
        <dbReference type="ARBA" id="ARBA00023015"/>
    </source>
</evidence>
<dbReference type="PANTHER" id="PTHR30346">
    <property type="entry name" value="TRANSCRIPTIONAL DUAL REGULATOR HCAR-RELATED"/>
    <property type="match status" value="1"/>
</dbReference>
<dbReference type="FunFam" id="1.10.10.10:FF:000001">
    <property type="entry name" value="LysR family transcriptional regulator"/>
    <property type="match status" value="1"/>
</dbReference>
<gene>
    <name evidence="6" type="ORF">F4Y60_12800</name>
</gene>
<dbReference type="CDD" id="cd08414">
    <property type="entry name" value="PBP2_LTTR_aromatics_like"/>
    <property type="match status" value="1"/>
</dbReference>
<dbReference type="Pfam" id="PF00126">
    <property type="entry name" value="HTH_1"/>
    <property type="match status" value="1"/>
</dbReference>
<dbReference type="Pfam" id="PF03466">
    <property type="entry name" value="LysR_substrate"/>
    <property type="match status" value="1"/>
</dbReference>
<protein>
    <submittedName>
        <fullName evidence="6">LysR family transcriptional regulator</fullName>
    </submittedName>
</protein>
<evidence type="ECO:0000313" key="6">
    <source>
        <dbReference type="EMBL" id="MXY34936.1"/>
    </source>
</evidence>
<evidence type="ECO:0000259" key="5">
    <source>
        <dbReference type="PROSITE" id="PS50931"/>
    </source>
</evidence>
<keyword evidence="2" id="KW-0805">Transcription regulation</keyword>
<comment type="similarity">
    <text evidence="1">Belongs to the LysR transcriptional regulatory family.</text>
</comment>
<sequence length="294" mass="32385">MNFGLRHIRYFAAVAEELHFRRAAERLNVAQPALSRSIKHLEAQLGVQLLDRSNRRVRLTHAGTVFLSGCQDVLRAMEGVIARTNKATTGELGHLVVGYTDFAICGELPAILRDFQVRHPDITIEPVHGFTAGQLERLKTGKLDFGFLTGPLHQSEFASVTVQDDPFVAVLYDSHPLAGRNGVDLGELAGEPFVLGNPSGWQHFNDHLFSICRRAGFAPDVAQHAFNSEGIFGLIACEMGITIHTTCAENILRKGLVLQPIRDLDATLPTIAVWRNSGVTLTQQLFAEFLVERA</sequence>
<dbReference type="GO" id="GO:0003677">
    <property type="term" value="F:DNA binding"/>
    <property type="evidence" value="ECO:0007669"/>
    <property type="project" value="UniProtKB-KW"/>
</dbReference>
<dbReference type="PANTHER" id="PTHR30346:SF0">
    <property type="entry name" value="HCA OPERON TRANSCRIPTIONAL ACTIVATOR HCAR"/>
    <property type="match status" value="1"/>
</dbReference>
<dbReference type="PRINTS" id="PR00039">
    <property type="entry name" value="HTHLYSR"/>
</dbReference>
<dbReference type="SUPFAM" id="SSF53850">
    <property type="entry name" value="Periplasmic binding protein-like II"/>
    <property type="match status" value="1"/>
</dbReference>
<dbReference type="GO" id="GO:0003700">
    <property type="term" value="F:DNA-binding transcription factor activity"/>
    <property type="evidence" value="ECO:0007669"/>
    <property type="project" value="InterPro"/>
</dbReference>
<dbReference type="InterPro" id="IPR005119">
    <property type="entry name" value="LysR_subst-bd"/>
</dbReference>
<dbReference type="AlphaFoldDB" id="A0A6B0Y729"/>
<accession>A0A6B0Y729</accession>
<dbReference type="PROSITE" id="PS50931">
    <property type="entry name" value="HTH_LYSR"/>
    <property type="match status" value="1"/>
</dbReference>
<feature type="domain" description="HTH lysR-type" evidence="5">
    <location>
        <begin position="1"/>
        <end position="60"/>
    </location>
</feature>
<organism evidence="6">
    <name type="scientific">Boseongicola sp. SB0664_bin_43</name>
    <dbReference type="NCBI Taxonomy" id="2604844"/>
    <lineage>
        <taxon>Bacteria</taxon>
        <taxon>Pseudomonadati</taxon>
        <taxon>Pseudomonadota</taxon>
        <taxon>Alphaproteobacteria</taxon>
        <taxon>Rhodobacterales</taxon>
        <taxon>Paracoccaceae</taxon>
        <taxon>Boseongicola</taxon>
    </lineage>
</organism>
<reference evidence="6" key="1">
    <citation type="submission" date="2019-09" db="EMBL/GenBank/DDBJ databases">
        <title>Characterisation of the sponge microbiome using genome-centric metagenomics.</title>
        <authorList>
            <person name="Engelberts J.P."/>
            <person name="Robbins S.J."/>
            <person name="De Goeij J.M."/>
            <person name="Aranda M."/>
            <person name="Bell S.C."/>
            <person name="Webster N.S."/>
        </authorList>
    </citation>
    <scope>NUCLEOTIDE SEQUENCE</scope>
    <source>
        <strain evidence="6">SB0664_bin_43</strain>
    </source>
</reference>
<proteinExistence type="inferred from homology"/>
<dbReference type="Gene3D" id="3.40.190.10">
    <property type="entry name" value="Periplasmic binding protein-like II"/>
    <property type="match status" value="2"/>
</dbReference>
<evidence type="ECO:0000256" key="4">
    <source>
        <dbReference type="ARBA" id="ARBA00023163"/>
    </source>
</evidence>
<keyword evidence="4" id="KW-0804">Transcription</keyword>
<evidence type="ECO:0000256" key="1">
    <source>
        <dbReference type="ARBA" id="ARBA00009437"/>
    </source>
</evidence>
<keyword evidence="3" id="KW-0238">DNA-binding</keyword>
<dbReference type="SUPFAM" id="SSF46785">
    <property type="entry name" value="Winged helix' DNA-binding domain"/>
    <property type="match status" value="1"/>
</dbReference>
<dbReference type="InterPro" id="IPR036388">
    <property type="entry name" value="WH-like_DNA-bd_sf"/>
</dbReference>